<keyword evidence="2" id="KW-1185">Reference proteome</keyword>
<accession>A0AAV5T413</accession>
<dbReference type="Proteomes" id="UP001432027">
    <property type="component" value="Unassembled WGS sequence"/>
</dbReference>
<evidence type="ECO:0000313" key="2">
    <source>
        <dbReference type="Proteomes" id="UP001432027"/>
    </source>
</evidence>
<protein>
    <submittedName>
        <fullName evidence="1">Uncharacterized protein</fullName>
    </submittedName>
</protein>
<dbReference type="EMBL" id="BTSX01000003">
    <property type="protein sequence ID" value="GMS90256.1"/>
    <property type="molecule type" value="Genomic_DNA"/>
</dbReference>
<proteinExistence type="predicted"/>
<organism evidence="1 2">
    <name type="scientific">Pristionchus entomophagus</name>
    <dbReference type="NCBI Taxonomy" id="358040"/>
    <lineage>
        <taxon>Eukaryota</taxon>
        <taxon>Metazoa</taxon>
        <taxon>Ecdysozoa</taxon>
        <taxon>Nematoda</taxon>
        <taxon>Chromadorea</taxon>
        <taxon>Rhabditida</taxon>
        <taxon>Rhabditina</taxon>
        <taxon>Diplogasteromorpha</taxon>
        <taxon>Diplogasteroidea</taxon>
        <taxon>Neodiplogasteridae</taxon>
        <taxon>Pristionchus</taxon>
    </lineage>
</organism>
<comment type="caution">
    <text evidence="1">The sequence shown here is derived from an EMBL/GenBank/DDBJ whole genome shotgun (WGS) entry which is preliminary data.</text>
</comment>
<gene>
    <name evidence="1" type="ORF">PENTCL1PPCAC_12431</name>
</gene>
<sequence>GSVIPKQEHEPVDIDKRGFHTKQDDNVVINANDSADELRVIIPSSEDDKIERTDTTRKEIDRSRRQSVRFEGSPSLGIVTTIINAIFETVISTINFIF</sequence>
<feature type="non-terminal residue" evidence="1">
    <location>
        <position position="1"/>
    </location>
</feature>
<dbReference type="AlphaFoldDB" id="A0AAV5T413"/>
<name>A0AAV5T413_9BILA</name>
<feature type="non-terminal residue" evidence="1">
    <location>
        <position position="98"/>
    </location>
</feature>
<reference evidence="1" key="1">
    <citation type="submission" date="2023-10" db="EMBL/GenBank/DDBJ databases">
        <title>Genome assembly of Pristionchus species.</title>
        <authorList>
            <person name="Yoshida K."/>
            <person name="Sommer R.J."/>
        </authorList>
    </citation>
    <scope>NUCLEOTIDE SEQUENCE</scope>
    <source>
        <strain evidence="1">RS0144</strain>
    </source>
</reference>
<evidence type="ECO:0000313" key="1">
    <source>
        <dbReference type="EMBL" id="GMS90256.1"/>
    </source>
</evidence>